<gene>
    <name evidence="6" type="ORF">TrVE_jg99</name>
</gene>
<dbReference type="InterPro" id="IPR020095">
    <property type="entry name" value="PsdUridine_synth_TruA_C"/>
</dbReference>
<feature type="compositionally biased region" description="Basic and acidic residues" evidence="4">
    <location>
        <begin position="500"/>
        <end position="516"/>
    </location>
</feature>
<dbReference type="GO" id="GO:0003723">
    <property type="term" value="F:RNA binding"/>
    <property type="evidence" value="ECO:0007669"/>
    <property type="project" value="InterPro"/>
</dbReference>
<dbReference type="GO" id="GO:0005634">
    <property type="term" value="C:nucleus"/>
    <property type="evidence" value="ECO:0007669"/>
    <property type="project" value="TreeGrafter"/>
</dbReference>
<proteinExistence type="inferred from homology"/>
<accession>A0A9W7KSQ9</accession>
<evidence type="ECO:0000259" key="5">
    <source>
        <dbReference type="Pfam" id="PF01416"/>
    </source>
</evidence>
<keyword evidence="2" id="KW-0819">tRNA processing</keyword>
<dbReference type="InterPro" id="IPR001406">
    <property type="entry name" value="PsdUridine_synth_TruA"/>
</dbReference>
<dbReference type="GO" id="GO:0009982">
    <property type="term" value="F:pseudouridine synthase activity"/>
    <property type="evidence" value="ECO:0007669"/>
    <property type="project" value="InterPro"/>
</dbReference>
<reference evidence="7" key="1">
    <citation type="journal article" date="2023" name="Commun. Biol.">
        <title>Genome analysis of Parmales, the sister group of diatoms, reveals the evolutionary specialization of diatoms from phago-mixotrophs to photoautotrophs.</title>
        <authorList>
            <person name="Ban H."/>
            <person name="Sato S."/>
            <person name="Yoshikawa S."/>
            <person name="Yamada K."/>
            <person name="Nakamura Y."/>
            <person name="Ichinomiya M."/>
            <person name="Sato N."/>
            <person name="Blanc-Mathieu R."/>
            <person name="Endo H."/>
            <person name="Kuwata A."/>
            <person name="Ogata H."/>
        </authorList>
    </citation>
    <scope>NUCLEOTIDE SEQUENCE [LARGE SCALE GENOMIC DNA]</scope>
    <source>
        <strain evidence="7">NIES 3699</strain>
    </source>
</reference>
<evidence type="ECO:0000256" key="2">
    <source>
        <dbReference type="ARBA" id="ARBA00022694"/>
    </source>
</evidence>
<dbReference type="GO" id="GO:0005737">
    <property type="term" value="C:cytoplasm"/>
    <property type="evidence" value="ECO:0007669"/>
    <property type="project" value="TreeGrafter"/>
</dbReference>
<dbReference type="NCBIfam" id="TIGR00071">
    <property type="entry name" value="hisT_truA"/>
    <property type="match status" value="1"/>
</dbReference>
<dbReference type="InterPro" id="IPR020097">
    <property type="entry name" value="PsdUridine_synth_TruA_a/b_dom"/>
</dbReference>
<feature type="region of interest" description="Disordered" evidence="4">
    <location>
        <begin position="483"/>
        <end position="543"/>
    </location>
</feature>
<evidence type="ECO:0000256" key="4">
    <source>
        <dbReference type="SAM" id="MobiDB-lite"/>
    </source>
</evidence>
<feature type="compositionally biased region" description="Polar residues" evidence="4">
    <location>
        <begin position="534"/>
        <end position="543"/>
    </location>
</feature>
<dbReference type="Gene3D" id="3.30.70.660">
    <property type="entry name" value="Pseudouridine synthase I, catalytic domain, C-terminal subdomain"/>
    <property type="match status" value="1"/>
</dbReference>
<feature type="domain" description="Pseudouridine synthase I TruA alpha/beta" evidence="5">
    <location>
        <begin position="276"/>
        <end position="377"/>
    </location>
</feature>
<protein>
    <recommendedName>
        <fullName evidence="5">Pseudouridine synthase I TruA alpha/beta domain-containing protein</fullName>
    </recommendedName>
</protein>
<dbReference type="PANTHER" id="PTHR11142">
    <property type="entry name" value="PSEUDOURIDYLATE SYNTHASE"/>
    <property type="match status" value="1"/>
</dbReference>
<keyword evidence="3" id="KW-0413">Isomerase</keyword>
<comment type="similarity">
    <text evidence="1">Belongs to the tRNA pseudouridine synthase TruA family.</text>
</comment>
<dbReference type="SUPFAM" id="SSF55120">
    <property type="entry name" value="Pseudouridine synthase"/>
    <property type="match status" value="1"/>
</dbReference>
<dbReference type="PANTHER" id="PTHR11142:SF5">
    <property type="entry name" value="TRNA PSEUDOURIDINE(38_39) SYNTHASE"/>
    <property type="match status" value="1"/>
</dbReference>
<dbReference type="GO" id="GO:0031119">
    <property type="term" value="P:tRNA pseudouridine synthesis"/>
    <property type="evidence" value="ECO:0007669"/>
    <property type="project" value="TreeGrafter"/>
</dbReference>
<dbReference type="EMBL" id="BRXX01000412">
    <property type="protein sequence ID" value="GMI10263.1"/>
    <property type="molecule type" value="Genomic_DNA"/>
</dbReference>
<organism evidence="6 7">
    <name type="scientific">Triparma verrucosa</name>
    <dbReference type="NCBI Taxonomy" id="1606542"/>
    <lineage>
        <taxon>Eukaryota</taxon>
        <taxon>Sar</taxon>
        <taxon>Stramenopiles</taxon>
        <taxon>Ochrophyta</taxon>
        <taxon>Bolidophyceae</taxon>
        <taxon>Parmales</taxon>
        <taxon>Triparmaceae</taxon>
        <taxon>Triparma</taxon>
    </lineage>
</organism>
<dbReference type="Pfam" id="PF01416">
    <property type="entry name" value="PseudoU_synth_1"/>
    <property type="match status" value="1"/>
</dbReference>
<evidence type="ECO:0000256" key="3">
    <source>
        <dbReference type="ARBA" id="ARBA00023235"/>
    </source>
</evidence>
<keyword evidence="7" id="KW-1185">Reference proteome</keyword>
<dbReference type="Gene3D" id="3.30.70.580">
    <property type="entry name" value="Pseudouridine synthase I, catalytic domain, N-terminal subdomain"/>
    <property type="match status" value="1"/>
</dbReference>
<dbReference type="AlphaFoldDB" id="A0A9W7KSQ9"/>
<feature type="region of interest" description="Disordered" evidence="4">
    <location>
        <begin position="53"/>
        <end position="104"/>
    </location>
</feature>
<feature type="compositionally biased region" description="Basic and acidic residues" evidence="4">
    <location>
        <begin position="524"/>
        <end position="533"/>
    </location>
</feature>
<dbReference type="InterPro" id="IPR020094">
    <property type="entry name" value="TruA/RsuA/RluB/E/F_N"/>
</dbReference>
<dbReference type="HAMAP" id="MF_00171">
    <property type="entry name" value="TruA"/>
    <property type="match status" value="1"/>
</dbReference>
<evidence type="ECO:0000256" key="1">
    <source>
        <dbReference type="ARBA" id="ARBA00009375"/>
    </source>
</evidence>
<evidence type="ECO:0000313" key="7">
    <source>
        <dbReference type="Proteomes" id="UP001165160"/>
    </source>
</evidence>
<name>A0A9W7KSQ9_9STRA</name>
<dbReference type="GO" id="GO:1990481">
    <property type="term" value="P:mRNA pseudouridine synthesis"/>
    <property type="evidence" value="ECO:0007669"/>
    <property type="project" value="TreeGrafter"/>
</dbReference>
<dbReference type="Proteomes" id="UP001165160">
    <property type="component" value="Unassembled WGS sequence"/>
</dbReference>
<comment type="caution">
    <text evidence="6">The sequence shown here is derived from an EMBL/GenBank/DDBJ whole genome shotgun (WGS) entry which is preliminary data.</text>
</comment>
<sequence>MSTIDTLNISTLAAANKLLQNLVDEGIVTIDQLNDKLKQISQIDNLAASKAAPTTAASSVAVPPPPTKKQKPNPTPDDQHPNQRTNPPTSKKEKKKPRPFTLSNKRQRHIALRISYDGSTYGGFSENVGEAYDNSVEKFLFIAFIKTRLIVDRKSCSYGRCGRTDKGVSSSGQIINLYLRSAMPKGEEYDDKVPEYDEEVEIEVKDEKGNVKKKIIKELDYVKILNGVLPPSILVQSWSPVTPSFSSRFSCTSRTYRYFFISTNLNLSRMSLGLEKIIGDHDFRNIAKMDTEHVSNFRRVVYEAGIKGEGTVRYFEIKGQAFLWHMVRNIVQVMFFIGKGLESPSIVDSLFDVSKMPRKPNYKMAADYPLVLHKCDFKDLRMKSSAMNLWEVQMNLEGRWERLAIMAEQLRNQIESLGEENSVSIADLWNFKNTGLSKWRRVDPGVKAPDIDCPWGPDSQGTIKWKDALTLLHSKEGVVISGVKEPPHVPLSSRPTGMSYEEKIESMKGKKLERYKEAKKKGKSKEVDTEFYRSKQSQGSSSK</sequence>
<dbReference type="InterPro" id="IPR020103">
    <property type="entry name" value="PsdUridine_synth_cat_dom_sf"/>
</dbReference>
<evidence type="ECO:0000313" key="6">
    <source>
        <dbReference type="EMBL" id="GMI10263.1"/>
    </source>
</evidence>